<dbReference type="Gene3D" id="3.40.140.20">
    <property type="match status" value="2"/>
</dbReference>
<dbReference type="NCBIfam" id="NF002049">
    <property type="entry name" value="PRK00881.1"/>
    <property type="match status" value="1"/>
</dbReference>
<comment type="domain">
    <text evidence="10">The IMP cyclohydrolase activity resides in the N-terminal region.</text>
</comment>
<evidence type="ECO:0000256" key="3">
    <source>
        <dbReference type="ARBA" id="ARBA00007667"/>
    </source>
</evidence>
<keyword evidence="4 10" id="KW-0808">Transferase</keyword>
<dbReference type="PANTHER" id="PTHR11692:SF0">
    <property type="entry name" value="BIFUNCTIONAL PURINE BIOSYNTHESIS PROTEIN ATIC"/>
    <property type="match status" value="1"/>
</dbReference>
<dbReference type="InterPro" id="IPR011607">
    <property type="entry name" value="MGS-like_dom"/>
</dbReference>
<evidence type="ECO:0000256" key="9">
    <source>
        <dbReference type="ARBA" id="ARBA00050687"/>
    </source>
</evidence>
<dbReference type="AlphaFoldDB" id="A0A285E9R8"/>
<evidence type="ECO:0000256" key="6">
    <source>
        <dbReference type="ARBA" id="ARBA00022801"/>
    </source>
</evidence>
<evidence type="ECO:0000259" key="11">
    <source>
        <dbReference type="PROSITE" id="PS51855"/>
    </source>
</evidence>
<dbReference type="FunFam" id="3.40.50.1380:FF:000001">
    <property type="entry name" value="Bifunctional purine biosynthesis protein PurH"/>
    <property type="match status" value="1"/>
</dbReference>
<dbReference type="RefSeq" id="WP_097205764.1">
    <property type="nucleotide sequence ID" value="NZ_JACHXB010000003.1"/>
</dbReference>
<keyword evidence="13" id="KW-1185">Reference proteome</keyword>
<name>A0A285E9R8_9ACTN</name>
<dbReference type="SMART" id="SM00851">
    <property type="entry name" value="MGS"/>
    <property type="match status" value="1"/>
</dbReference>
<keyword evidence="7 10" id="KW-0511">Multifunctional enzyme</keyword>
<comment type="pathway">
    <text evidence="2 10">Purine metabolism; IMP biosynthesis via de novo pathway; 5-formamido-1-(5-phospho-D-ribosyl)imidazole-4-carboxamide from 5-amino-1-(5-phospho-D-ribosyl)imidazole-4-carboxamide (10-formyl THF route): step 1/1.</text>
</comment>
<gene>
    <name evidence="10" type="primary">purH</name>
    <name evidence="12" type="ORF">SAMN06893097_102451</name>
</gene>
<comment type="similarity">
    <text evidence="3 10">Belongs to the PurH family.</text>
</comment>
<dbReference type="GO" id="GO:0003937">
    <property type="term" value="F:IMP cyclohydrolase activity"/>
    <property type="evidence" value="ECO:0007669"/>
    <property type="project" value="UniProtKB-UniRule"/>
</dbReference>
<dbReference type="GO" id="GO:0006189">
    <property type="term" value="P:'de novo' IMP biosynthetic process"/>
    <property type="evidence" value="ECO:0007669"/>
    <property type="project" value="UniProtKB-UniRule"/>
</dbReference>
<dbReference type="Proteomes" id="UP000219514">
    <property type="component" value="Unassembled WGS sequence"/>
</dbReference>
<evidence type="ECO:0000256" key="1">
    <source>
        <dbReference type="ARBA" id="ARBA00004844"/>
    </source>
</evidence>
<dbReference type="PANTHER" id="PTHR11692">
    <property type="entry name" value="BIFUNCTIONAL PURINE BIOSYNTHESIS PROTEIN PURH"/>
    <property type="match status" value="1"/>
</dbReference>
<evidence type="ECO:0000256" key="10">
    <source>
        <dbReference type="HAMAP-Rule" id="MF_00139"/>
    </source>
</evidence>
<dbReference type="SMART" id="SM00798">
    <property type="entry name" value="AICARFT_IMPCHas"/>
    <property type="match status" value="1"/>
</dbReference>
<dbReference type="EC" id="2.1.2.3" evidence="10"/>
<evidence type="ECO:0000256" key="2">
    <source>
        <dbReference type="ARBA" id="ARBA00004954"/>
    </source>
</evidence>
<evidence type="ECO:0000256" key="8">
    <source>
        <dbReference type="ARBA" id="ARBA00050488"/>
    </source>
</evidence>
<sequence length="516" mass="54241">MSDRTPIRRALLGVYDKTGIEELARGLADAGVELVSTGATARRIADAGVPVTPVEQVTGFPECLDGRVKTLHPGVHAGILADRRKPEHVRQLEELGITPFDLVVVNLYPFTETVASGATADECVEQIDIGGPAMVRAAAKNHPSVAVVVDPGRYGDVLAAVSAGGFTLGERQRLAAAAFRHTAAYDIAVASWMGNVLAPDDESGFPAWVGASWERADVLRYGENPHQRAALYRSSERGLAHAEQLHGKQMSYNNYVDTDAAWRAAHDHTDPCVAIIKHANPCGIAVGPDIAAAHRKAHACDPVSAFGGVIAANREVDLAMAEQVAGVFTEVVVAPSFTDDAVEVLTAKKNIRLLRLPDAGRPATELRPVSGGLLLQVTDRVDAPGDDPTTWTLTTGQPLDAAGLDDLVFAWRSVRAVRSNAILLAHEKATVGVGMGQVNRVDAARLAVSRAGDRAAGAVAASDAFFPFADGLQVLIDAGVRAVVQPGGSVRDEEVIAAAAAAGVPLYLTGTRHFAH</sequence>
<dbReference type="PROSITE" id="PS51855">
    <property type="entry name" value="MGS"/>
    <property type="match status" value="1"/>
</dbReference>
<dbReference type="InterPro" id="IPR016193">
    <property type="entry name" value="Cytidine_deaminase-like"/>
</dbReference>
<dbReference type="GO" id="GO:0004643">
    <property type="term" value="F:phosphoribosylaminoimidazolecarboxamide formyltransferase activity"/>
    <property type="evidence" value="ECO:0007669"/>
    <property type="project" value="UniProtKB-UniRule"/>
</dbReference>
<evidence type="ECO:0000256" key="5">
    <source>
        <dbReference type="ARBA" id="ARBA00022755"/>
    </source>
</evidence>
<comment type="pathway">
    <text evidence="1 10">Purine metabolism; IMP biosynthesis via de novo pathway; IMP from 5-formamido-1-(5-phospho-D-ribosyl)imidazole-4-carboxamide: step 1/1.</text>
</comment>
<dbReference type="SUPFAM" id="SSF53927">
    <property type="entry name" value="Cytidine deaminase-like"/>
    <property type="match status" value="1"/>
</dbReference>
<evidence type="ECO:0000256" key="7">
    <source>
        <dbReference type="ARBA" id="ARBA00023268"/>
    </source>
</evidence>
<keyword evidence="6 10" id="KW-0378">Hydrolase</keyword>
<dbReference type="Gene3D" id="3.40.50.1380">
    <property type="entry name" value="Methylglyoxal synthase-like domain"/>
    <property type="match status" value="1"/>
</dbReference>
<dbReference type="Pfam" id="PF02142">
    <property type="entry name" value="MGS"/>
    <property type="match status" value="1"/>
</dbReference>
<dbReference type="EMBL" id="OBDO01000002">
    <property type="protein sequence ID" value="SNX95747.1"/>
    <property type="molecule type" value="Genomic_DNA"/>
</dbReference>
<dbReference type="Pfam" id="PF01808">
    <property type="entry name" value="AICARFT_IMPCHas"/>
    <property type="match status" value="1"/>
</dbReference>
<reference evidence="12 13" key="1">
    <citation type="submission" date="2017-09" db="EMBL/GenBank/DDBJ databases">
        <authorList>
            <person name="Ehlers B."/>
            <person name="Leendertz F.H."/>
        </authorList>
    </citation>
    <scope>NUCLEOTIDE SEQUENCE [LARGE SCALE GENOMIC DNA]</scope>
    <source>
        <strain evidence="12 13">DSM 46844</strain>
    </source>
</reference>
<dbReference type="FunFam" id="3.40.140.20:FF:000002">
    <property type="entry name" value="Bifunctional purine biosynthesis protein PurH"/>
    <property type="match status" value="1"/>
</dbReference>
<evidence type="ECO:0000256" key="4">
    <source>
        <dbReference type="ARBA" id="ARBA00022679"/>
    </source>
</evidence>
<dbReference type="EC" id="3.5.4.10" evidence="10"/>
<organism evidence="12 13">
    <name type="scientific">Geodermatophilus sabuli</name>
    <dbReference type="NCBI Taxonomy" id="1564158"/>
    <lineage>
        <taxon>Bacteria</taxon>
        <taxon>Bacillati</taxon>
        <taxon>Actinomycetota</taxon>
        <taxon>Actinomycetes</taxon>
        <taxon>Geodermatophilales</taxon>
        <taxon>Geodermatophilaceae</taxon>
        <taxon>Geodermatophilus</taxon>
    </lineage>
</organism>
<dbReference type="FunFam" id="3.40.140.20:FF:000001">
    <property type="entry name" value="Bifunctional purine biosynthesis protein PurH"/>
    <property type="match status" value="1"/>
</dbReference>
<keyword evidence="5 10" id="KW-0658">Purine biosynthesis</keyword>
<feature type="domain" description="MGS-like" evidence="11">
    <location>
        <begin position="1"/>
        <end position="149"/>
    </location>
</feature>
<dbReference type="GO" id="GO:0005829">
    <property type="term" value="C:cytosol"/>
    <property type="evidence" value="ECO:0007669"/>
    <property type="project" value="TreeGrafter"/>
</dbReference>
<dbReference type="InterPro" id="IPR036914">
    <property type="entry name" value="MGS-like_dom_sf"/>
</dbReference>
<protein>
    <recommendedName>
        <fullName evidence="10">Bifunctional purine biosynthesis protein PurH</fullName>
    </recommendedName>
    <domain>
        <recommendedName>
            <fullName evidence="10">Phosphoribosylaminoimidazolecarboxamide formyltransferase</fullName>
            <ecNumber evidence="10">2.1.2.3</ecNumber>
        </recommendedName>
        <alternativeName>
            <fullName evidence="10">AICAR transformylase</fullName>
        </alternativeName>
    </domain>
    <domain>
        <recommendedName>
            <fullName evidence="10">IMP cyclohydrolase</fullName>
            <ecNumber evidence="10">3.5.4.10</ecNumber>
        </recommendedName>
        <alternativeName>
            <fullName evidence="10">ATIC</fullName>
        </alternativeName>
        <alternativeName>
            <fullName evidence="10">IMP synthase</fullName>
        </alternativeName>
        <alternativeName>
            <fullName evidence="10">Inosinicase</fullName>
        </alternativeName>
    </domain>
</protein>
<dbReference type="UniPathway" id="UPA00074">
    <property type="reaction ID" value="UER00133"/>
</dbReference>
<proteinExistence type="inferred from homology"/>
<dbReference type="OrthoDB" id="9802065at2"/>
<dbReference type="NCBIfam" id="TIGR00355">
    <property type="entry name" value="purH"/>
    <property type="match status" value="1"/>
</dbReference>
<evidence type="ECO:0000313" key="13">
    <source>
        <dbReference type="Proteomes" id="UP000219514"/>
    </source>
</evidence>
<comment type="catalytic activity">
    <reaction evidence="9 10">
        <text>IMP + H2O = 5-formamido-1-(5-phospho-D-ribosyl)imidazole-4-carboxamide</text>
        <dbReference type="Rhea" id="RHEA:18445"/>
        <dbReference type="ChEBI" id="CHEBI:15377"/>
        <dbReference type="ChEBI" id="CHEBI:58053"/>
        <dbReference type="ChEBI" id="CHEBI:58467"/>
        <dbReference type="EC" id="3.5.4.10"/>
    </reaction>
</comment>
<accession>A0A285E9R8</accession>
<dbReference type="InterPro" id="IPR002695">
    <property type="entry name" value="PurH-like"/>
</dbReference>
<dbReference type="HAMAP" id="MF_00139">
    <property type="entry name" value="PurH"/>
    <property type="match status" value="1"/>
</dbReference>
<evidence type="ECO:0000313" key="12">
    <source>
        <dbReference type="EMBL" id="SNX95747.1"/>
    </source>
</evidence>
<dbReference type="CDD" id="cd01421">
    <property type="entry name" value="IMPCH"/>
    <property type="match status" value="1"/>
</dbReference>
<dbReference type="PIRSF" id="PIRSF000414">
    <property type="entry name" value="AICARFT_IMPCHas"/>
    <property type="match status" value="1"/>
</dbReference>
<comment type="catalytic activity">
    <reaction evidence="8 10">
        <text>(6R)-10-formyltetrahydrofolate + 5-amino-1-(5-phospho-beta-D-ribosyl)imidazole-4-carboxamide = 5-formamido-1-(5-phospho-D-ribosyl)imidazole-4-carboxamide + (6S)-5,6,7,8-tetrahydrofolate</text>
        <dbReference type="Rhea" id="RHEA:22192"/>
        <dbReference type="ChEBI" id="CHEBI:57453"/>
        <dbReference type="ChEBI" id="CHEBI:58467"/>
        <dbReference type="ChEBI" id="CHEBI:58475"/>
        <dbReference type="ChEBI" id="CHEBI:195366"/>
        <dbReference type="EC" id="2.1.2.3"/>
    </reaction>
</comment>
<dbReference type="InterPro" id="IPR024051">
    <property type="entry name" value="AICAR_Tfase_dup_dom_sf"/>
</dbReference>
<dbReference type="SUPFAM" id="SSF52335">
    <property type="entry name" value="Methylglyoxal synthase-like"/>
    <property type="match status" value="1"/>
</dbReference>